<name>A0A1Y5QA10_9GAMM</name>
<keyword evidence="2" id="KW-0812">Transmembrane</keyword>
<feature type="transmembrane region" description="Helical" evidence="2">
    <location>
        <begin position="105"/>
        <end position="129"/>
    </location>
</feature>
<keyword evidence="2" id="KW-0472">Membrane</keyword>
<evidence type="ECO:0000313" key="3">
    <source>
        <dbReference type="EMBL" id="SBV36904.1"/>
    </source>
</evidence>
<evidence type="ECO:0000256" key="2">
    <source>
        <dbReference type="SAM" id="Phobius"/>
    </source>
</evidence>
<proteinExistence type="predicted"/>
<dbReference type="AlphaFoldDB" id="A0A1Y5QA10"/>
<keyword evidence="2" id="KW-1133">Transmembrane helix</keyword>
<organism evidence="3">
    <name type="scientific">uncultured Stenotrophomonas sp</name>
    <dbReference type="NCBI Taxonomy" id="165438"/>
    <lineage>
        <taxon>Bacteria</taxon>
        <taxon>Pseudomonadati</taxon>
        <taxon>Pseudomonadota</taxon>
        <taxon>Gammaproteobacteria</taxon>
        <taxon>Lysobacterales</taxon>
        <taxon>Lysobacteraceae</taxon>
        <taxon>Stenotrophomonas</taxon>
        <taxon>environmental samples</taxon>
    </lineage>
</organism>
<sequence length="135" mass="14490">MKPHPATGYASATVAMDTPRRHRQGENMDNATPPPPPTPVVVPQQVHHHHHYPPKSGGTAALLEALPGIFQVFGIGHMYAGNVGTGLIIMFGYWAVAFVNLLLCFVFIGFITGPLCWVATMIISSLTAANACKTR</sequence>
<accession>A0A1Y5QA10</accession>
<dbReference type="EMBL" id="FLTS01000001">
    <property type="protein sequence ID" value="SBV36904.1"/>
    <property type="molecule type" value="Genomic_DNA"/>
</dbReference>
<gene>
    <name evidence="3" type="ORF">STPYR_11834</name>
</gene>
<reference evidence="3" key="1">
    <citation type="submission" date="2016-03" db="EMBL/GenBank/DDBJ databases">
        <authorList>
            <person name="Ploux O."/>
        </authorList>
    </citation>
    <scope>NUCLEOTIDE SEQUENCE</scope>
    <source>
        <strain evidence="3">UC10</strain>
    </source>
</reference>
<protein>
    <submittedName>
        <fullName evidence="3">Uncharacterized protein</fullName>
    </submittedName>
</protein>
<feature type="transmembrane region" description="Helical" evidence="2">
    <location>
        <begin position="79"/>
        <end position="99"/>
    </location>
</feature>
<feature type="region of interest" description="Disordered" evidence="1">
    <location>
        <begin position="1"/>
        <end position="40"/>
    </location>
</feature>
<evidence type="ECO:0000256" key="1">
    <source>
        <dbReference type="SAM" id="MobiDB-lite"/>
    </source>
</evidence>